<evidence type="ECO:0008006" key="4">
    <source>
        <dbReference type="Google" id="ProtNLM"/>
    </source>
</evidence>
<reference evidence="2 3" key="1">
    <citation type="journal article" date="2018" name="New Phytol.">
        <title>Phylogenomics of Endogonaceae and evolution of mycorrhizas within Mucoromycota.</title>
        <authorList>
            <person name="Chang Y."/>
            <person name="Desiro A."/>
            <person name="Na H."/>
            <person name="Sandor L."/>
            <person name="Lipzen A."/>
            <person name="Clum A."/>
            <person name="Barry K."/>
            <person name="Grigoriev I.V."/>
            <person name="Martin F.M."/>
            <person name="Stajich J.E."/>
            <person name="Smith M.E."/>
            <person name="Bonito G."/>
            <person name="Spatafora J.W."/>
        </authorList>
    </citation>
    <scope>NUCLEOTIDE SEQUENCE [LARGE SCALE GENOMIC DNA]</scope>
    <source>
        <strain evidence="2 3">GMNB39</strain>
    </source>
</reference>
<accession>A0A433A066</accession>
<dbReference type="Proteomes" id="UP000268093">
    <property type="component" value="Unassembled WGS sequence"/>
</dbReference>
<evidence type="ECO:0000256" key="1">
    <source>
        <dbReference type="SAM" id="MobiDB-lite"/>
    </source>
</evidence>
<dbReference type="EMBL" id="RBNI01023268">
    <property type="protein sequence ID" value="RUO96118.1"/>
    <property type="molecule type" value="Genomic_DNA"/>
</dbReference>
<keyword evidence="3" id="KW-1185">Reference proteome</keyword>
<comment type="caution">
    <text evidence="2">The sequence shown here is derived from an EMBL/GenBank/DDBJ whole genome shotgun (WGS) entry which is preliminary data.</text>
</comment>
<feature type="region of interest" description="Disordered" evidence="1">
    <location>
        <begin position="167"/>
        <end position="190"/>
    </location>
</feature>
<organism evidence="2 3">
    <name type="scientific">Jimgerdemannia flammicorona</name>
    <dbReference type="NCBI Taxonomy" id="994334"/>
    <lineage>
        <taxon>Eukaryota</taxon>
        <taxon>Fungi</taxon>
        <taxon>Fungi incertae sedis</taxon>
        <taxon>Mucoromycota</taxon>
        <taxon>Mucoromycotina</taxon>
        <taxon>Endogonomycetes</taxon>
        <taxon>Endogonales</taxon>
        <taxon>Endogonaceae</taxon>
        <taxon>Jimgerdemannia</taxon>
    </lineage>
</organism>
<dbReference type="AlphaFoldDB" id="A0A433A066"/>
<dbReference type="OrthoDB" id="2442642at2759"/>
<name>A0A433A066_9FUNG</name>
<evidence type="ECO:0000313" key="2">
    <source>
        <dbReference type="EMBL" id="RUO96118.1"/>
    </source>
</evidence>
<gene>
    <name evidence="2" type="ORF">BC936DRAFT_142585</name>
</gene>
<protein>
    <recommendedName>
        <fullName evidence="4">MULE transposase domain-containing protein</fullName>
    </recommendedName>
</protein>
<proteinExistence type="predicted"/>
<evidence type="ECO:0000313" key="3">
    <source>
        <dbReference type="Proteomes" id="UP000268093"/>
    </source>
</evidence>
<sequence>MAAGALGVIFYASNQDGMTVSRNLAPEWYPRYMLSDQSNVEANSITTAFPGMFTREMCEFIWCTVHVMRTWMTKIYHSPTRSKMVLAMHKKTQNACDKLVQEAIRTLPIPSVSQYITRNYVKTLKKLALWARQHSPLLLQVTTTNPLDCYHKLNEIASQTHGLIDGRRSTGGCKQGGKRKTSAGFDKAQMPSLPRTNLRYLQTADDECVDGLPENV</sequence>